<gene>
    <name evidence="4" type="ORF">CALCODRAFT_502493</name>
</gene>
<accession>A0A165D7R4</accession>
<evidence type="ECO:0000256" key="2">
    <source>
        <dbReference type="SAM" id="MobiDB-lite"/>
    </source>
</evidence>
<dbReference type="EMBL" id="KV424072">
    <property type="protein sequence ID" value="KZT52253.1"/>
    <property type="molecule type" value="Genomic_DNA"/>
</dbReference>
<sequence length="478" mass="54018">MSLRSMRPVEQPPKERRFAVLVGIRYLEHKNAEAHLLHTHEDVDLFRKLLVEQCEYPLENIRVLADRKGDLWPTRNNIIDAIKWLVQQAVDDPEHSYKLVWYYAGHGDQEPDPRKKEKDGLNEAIIPVDAEFDVSKRTSHGRGEQVKVIQDAKHHEDYIIDDELNALMAKPLPAATELMAFFDCCHSGTALDLKHEYVAKAVPWLYHRLFWAIMPPVLKLRFVKHKPKKAVASEQTPPVAPKRSQTLPLELPSIATSLNRALELAPDETVAAGVDILVSTSRWTFLGANWAWKRFFTRPTRPQAPDASSGYERPASAEKADSGDMAPLGNLCGSQRVKKPKIGAKQAWSPLEALRGWFKTERQCEYRSITALQVEAMGCLIETESIETVLHIAEYVRDTDDSEHVAADVMALGACSDDQLAPDSRSLAKSLYSIYQTYGHKLTYAELLLCLSRTAKPQIPGLSSSREMTERWAHPFVL</sequence>
<evidence type="ECO:0000313" key="4">
    <source>
        <dbReference type="EMBL" id="KZT52253.1"/>
    </source>
</evidence>
<dbReference type="OrthoDB" id="3223806at2759"/>
<dbReference type="InParanoid" id="A0A165D7R4"/>
<proteinExistence type="inferred from homology"/>
<reference evidence="4 5" key="1">
    <citation type="journal article" date="2016" name="Mol. Biol. Evol.">
        <title>Comparative Genomics of Early-Diverging Mushroom-Forming Fungi Provides Insights into the Origins of Lignocellulose Decay Capabilities.</title>
        <authorList>
            <person name="Nagy L.G."/>
            <person name="Riley R."/>
            <person name="Tritt A."/>
            <person name="Adam C."/>
            <person name="Daum C."/>
            <person name="Floudas D."/>
            <person name="Sun H."/>
            <person name="Yadav J.S."/>
            <person name="Pangilinan J."/>
            <person name="Larsson K.H."/>
            <person name="Matsuura K."/>
            <person name="Barry K."/>
            <person name="Labutti K."/>
            <person name="Kuo R."/>
            <person name="Ohm R.A."/>
            <person name="Bhattacharya S.S."/>
            <person name="Shirouzu T."/>
            <person name="Yoshinaga Y."/>
            <person name="Martin F.M."/>
            <person name="Grigoriev I.V."/>
            <person name="Hibbett D.S."/>
        </authorList>
    </citation>
    <scope>NUCLEOTIDE SEQUENCE [LARGE SCALE GENOMIC DNA]</scope>
    <source>
        <strain evidence="4 5">HHB12733</strain>
    </source>
</reference>
<dbReference type="Proteomes" id="UP000076842">
    <property type="component" value="Unassembled WGS sequence"/>
</dbReference>
<dbReference type="InterPro" id="IPR050452">
    <property type="entry name" value="Metacaspase"/>
</dbReference>
<dbReference type="AlphaFoldDB" id="A0A165D7R4"/>
<organism evidence="4 5">
    <name type="scientific">Calocera cornea HHB12733</name>
    <dbReference type="NCBI Taxonomy" id="1353952"/>
    <lineage>
        <taxon>Eukaryota</taxon>
        <taxon>Fungi</taxon>
        <taxon>Dikarya</taxon>
        <taxon>Basidiomycota</taxon>
        <taxon>Agaricomycotina</taxon>
        <taxon>Dacrymycetes</taxon>
        <taxon>Dacrymycetales</taxon>
        <taxon>Dacrymycetaceae</taxon>
        <taxon>Calocera</taxon>
    </lineage>
</organism>
<dbReference type="GO" id="GO:0006508">
    <property type="term" value="P:proteolysis"/>
    <property type="evidence" value="ECO:0007669"/>
    <property type="project" value="InterPro"/>
</dbReference>
<keyword evidence="5" id="KW-1185">Reference proteome</keyword>
<name>A0A165D7R4_9BASI</name>
<dbReference type="Pfam" id="PF00656">
    <property type="entry name" value="Peptidase_C14"/>
    <property type="match status" value="1"/>
</dbReference>
<dbReference type="PANTHER" id="PTHR48104">
    <property type="entry name" value="METACASPASE-4"/>
    <property type="match status" value="1"/>
</dbReference>
<comment type="similarity">
    <text evidence="1">Belongs to the peptidase C14B family.</text>
</comment>
<evidence type="ECO:0000313" key="5">
    <source>
        <dbReference type="Proteomes" id="UP000076842"/>
    </source>
</evidence>
<dbReference type="GO" id="GO:0004197">
    <property type="term" value="F:cysteine-type endopeptidase activity"/>
    <property type="evidence" value="ECO:0007669"/>
    <property type="project" value="InterPro"/>
</dbReference>
<evidence type="ECO:0000259" key="3">
    <source>
        <dbReference type="Pfam" id="PF00656"/>
    </source>
</evidence>
<protein>
    <recommendedName>
        <fullName evidence="3">Peptidase C14 caspase domain-containing protein</fullName>
    </recommendedName>
</protein>
<feature type="domain" description="Peptidase C14 caspase" evidence="3">
    <location>
        <begin position="16"/>
        <end position="464"/>
    </location>
</feature>
<evidence type="ECO:0000256" key="1">
    <source>
        <dbReference type="ARBA" id="ARBA00009005"/>
    </source>
</evidence>
<dbReference type="GO" id="GO:0005737">
    <property type="term" value="C:cytoplasm"/>
    <property type="evidence" value="ECO:0007669"/>
    <property type="project" value="TreeGrafter"/>
</dbReference>
<dbReference type="Gene3D" id="3.40.50.12660">
    <property type="match status" value="1"/>
</dbReference>
<dbReference type="InterPro" id="IPR011600">
    <property type="entry name" value="Pept_C14_caspase"/>
</dbReference>
<dbReference type="PANTHER" id="PTHR48104:SF30">
    <property type="entry name" value="METACASPASE-1"/>
    <property type="match status" value="1"/>
</dbReference>
<feature type="region of interest" description="Disordered" evidence="2">
    <location>
        <begin position="301"/>
        <end position="330"/>
    </location>
</feature>